<keyword evidence="3" id="KW-1185">Reference proteome</keyword>
<keyword evidence="1" id="KW-0812">Transmembrane</keyword>
<evidence type="ECO:0000256" key="1">
    <source>
        <dbReference type="SAM" id="Phobius"/>
    </source>
</evidence>
<keyword evidence="1" id="KW-0472">Membrane</keyword>
<feature type="transmembrane region" description="Helical" evidence="1">
    <location>
        <begin position="199"/>
        <end position="220"/>
    </location>
</feature>
<dbReference type="AlphaFoldDB" id="A0A858U2L3"/>
<evidence type="ECO:0000313" key="3">
    <source>
        <dbReference type="Proteomes" id="UP000501728"/>
    </source>
</evidence>
<dbReference type="EMBL" id="CP051480">
    <property type="protein sequence ID" value="QJG66191.1"/>
    <property type="molecule type" value="Genomic_DNA"/>
</dbReference>
<feature type="transmembrane region" description="Helical" evidence="1">
    <location>
        <begin position="62"/>
        <end position="81"/>
    </location>
</feature>
<organism evidence="2 3">
    <name type="scientific">Mycoplasma phocoeninasale</name>
    <dbReference type="NCBI Taxonomy" id="2726117"/>
    <lineage>
        <taxon>Bacteria</taxon>
        <taxon>Bacillati</taxon>
        <taxon>Mycoplasmatota</taxon>
        <taxon>Mollicutes</taxon>
        <taxon>Mycoplasmataceae</taxon>
        <taxon>Mycoplasma</taxon>
    </lineage>
</organism>
<dbReference type="Proteomes" id="UP000501728">
    <property type="component" value="Chromosome"/>
</dbReference>
<feature type="transmembrane region" description="Helical" evidence="1">
    <location>
        <begin position="27"/>
        <end position="50"/>
    </location>
</feature>
<proteinExistence type="predicted"/>
<gene>
    <name evidence="2" type="ORF">HGG64_00440</name>
</gene>
<feature type="transmembrane region" description="Helical" evidence="1">
    <location>
        <begin position="232"/>
        <end position="257"/>
    </location>
</feature>
<dbReference type="RefSeq" id="WP_169580015.1">
    <property type="nucleotide sequence ID" value="NZ_CP051480.1"/>
</dbReference>
<feature type="transmembrane region" description="Helical" evidence="1">
    <location>
        <begin position="121"/>
        <end position="147"/>
    </location>
</feature>
<keyword evidence="1" id="KW-1133">Transmembrane helix</keyword>
<reference evidence="2 3" key="1">
    <citation type="submission" date="2020-04" db="EMBL/GenBank/DDBJ databases">
        <title>Novel Mycoplasma species detected in Phocoena phocoena (harbor porpoise) from the USA.</title>
        <authorList>
            <person name="Volokhov D.V."/>
        </authorList>
    </citation>
    <scope>NUCLEOTIDE SEQUENCE [LARGE SCALE GENOMIC DNA]</scope>
    <source>
        <strain evidence="2 3">C264-NAS</strain>
    </source>
</reference>
<evidence type="ECO:0000313" key="2">
    <source>
        <dbReference type="EMBL" id="QJG66191.1"/>
    </source>
</evidence>
<dbReference type="KEGG" id="mphn:HGG64_00440"/>
<sequence>MINTLTLSPTLTLPIIIRSQNSFKRDITIFLSALIQIFFISFLLADIIIFSQPINLHLFVNYTISKILLICLGILLNFALINPLTDNIFLTTTQSNYESRQNNLLNYLLEKNRKKEKLSKFLVAHSWINIIWMALYITMAPIIFLLIRNFALDSTQNYLKAFSALTLIRLVVFDYIILPNVYNRADFGDNEVKCGNILNYLWINLTIISLYATFTVSSYFKLSLVPNIDIISLITMIVIPTFIFIILYITKVAAIYLMNRKKINGYVHISALLIWINKPE</sequence>
<feature type="transmembrane region" description="Helical" evidence="1">
    <location>
        <begin position="159"/>
        <end position="178"/>
    </location>
</feature>
<accession>A0A858U2L3</accession>
<protein>
    <submittedName>
        <fullName evidence="2">Uncharacterized protein</fullName>
    </submittedName>
</protein>
<name>A0A858U2L3_9MOLU</name>